<keyword evidence="4" id="KW-0804">Transcription</keyword>
<dbReference type="RefSeq" id="WP_313914922.1">
    <property type="nucleotide sequence ID" value="NZ_CP135076.1"/>
</dbReference>
<keyword evidence="8" id="KW-1185">Reference proteome</keyword>
<dbReference type="InterPro" id="IPR039425">
    <property type="entry name" value="RNA_pol_sigma-70-like"/>
</dbReference>
<proteinExistence type="inferred from homology"/>
<dbReference type="EMBL" id="CP135076">
    <property type="protein sequence ID" value="WNO53448.1"/>
    <property type="molecule type" value="Genomic_DNA"/>
</dbReference>
<dbReference type="InterPro" id="IPR013249">
    <property type="entry name" value="RNA_pol_sigma70_r4_t2"/>
</dbReference>
<name>A0ABZ0B856_9SPHN</name>
<dbReference type="InterPro" id="IPR013325">
    <property type="entry name" value="RNA_pol_sigma_r2"/>
</dbReference>
<accession>A0ABZ0B856</accession>
<dbReference type="Pfam" id="PF08281">
    <property type="entry name" value="Sigma70_r4_2"/>
    <property type="match status" value="1"/>
</dbReference>
<evidence type="ECO:0000256" key="1">
    <source>
        <dbReference type="ARBA" id="ARBA00010641"/>
    </source>
</evidence>
<feature type="domain" description="RNA polymerase sigma factor 70 region 4 type 2" evidence="6">
    <location>
        <begin position="179"/>
        <end position="227"/>
    </location>
</feature>
<dbReference type="InterPro" id="IPR013324">
    <property type="entry name" value="RNA_pol_sigma_r3/r4-like"/>
</dbReference>
<protein>
    <submittedName>
        <fullName evidence="7">Sigma-70 family RNA polymerase sigma factor</fullName>
    </submittedName>
</protein>
<reference evidence="7 8" key="1">
    <citation type="submission" date="2023-09" db="EMBL/GenBank/DDBJ databases">
        <authorList>
            <person name="Rey-Velasco X."/>
        </authorList>
    </citation>
    <scope>NUCLEOTIDE SEQUENCE [LARGE SCALE GENOMIC DNA]</scope>
    <source>
        <strain evidence="7 8">W311</strain>
    </source>
</reference>
<dbReference type="Proteomes" id="UP001302249">
    <property type="component" value="Chromosome"/>
</dbReference>
<dbReference type="Gene3D" id="1.10.10.10">
    <property type="entry name" value="Winged helix-like DNA-binding domain superfamily/Winged helix DNA-binding domain"/>
    <property type="match status" value="1"/>
</dbReference>
<evidence type="ECO:0000259" key="5">
    <source>
        <dbReference type="Pfam" id="PF04542"/>
    </source>
</evidence>
<evidence type="ECO:0000256" key="2">
    <source>
        <dbReference type="ARBA" id="ARBA00023015"/>
    </source>
</evidence>
<keyword evidence="3" id="KW-0731">Sigma factor</keyword>
<keyword evidence="2" id="KW-0805">Transcription regulation</keyword>
<dbReference type="PANTHER" id="PTHR43133:SF63">
    <property type="entry name" value="RNA POLYMERASE SIGMA FACTOR FECI-RELATED"/>
    <property type="match status" value="1"/>
</dbReference>
<dbReference type="SUPFAM" id="SSF88659">
    <property type="entry name" value="Sigma3 and sigma4 domains of RNA polymerase sigma factors"/>
    <property type="match status" value="1"/>
</dbReference>
<evidence type="ECO:0000256" key="3">
    <source>
        <dbReference type="ARBA" id="ARBA00023082"/>
    </source>
</evidence>
<dbReference type="NCBIfam" id="TIGR02937">
    <property type="entry name" value="sigma70-ECF"/>
    <property type="match status" value="1"/>
</dbReference>
<organism evidence="7 8">
    <name type="scientific">Stakelama saccharophila</name>
    <dbReference type="NCBI Taxonomy" id="3075605"/>
    <lineage>
        <taxon>Bacteria</taxon>
        <taxon>Pseudomonadati</taxon>
        <taxon>Pseudomonadota</taxon>
        <taxon>Alphaproteobacteria</taxon>
        <taxon>Sphingomonadales</taxon>
        <taxon>Sphingomonadaceae</taxon>
        <taxon>Stakelama</taxon>
    </lineage>
</organism>
<evidence type="ECO:0000313" key="8">
    <source>
        <dbReference type="Proteomes" id="UP001302249"/>
    </source>
</evidence>
<dbReference type="PANTHER" id="PTHR43133">
    <property type="entry name" value="RNA POLYMERASE ECF-TYPE SIGMA FACTO"/>
    <property type="match status" value="1"/>
</dbReference>
<evidence type="ECO:0000313" key="7">
    <source>
        <dbReference type="EMBL" id="WNO53448.1"/>
    </source>
</evidence>
<dbReference type="SUPFAM" id="SSF88946">
    <property type="entry name" value="Sigma2 domain of RNA polymerase sigma factors"/>
    <property type="match status" value="1"/>
</dbReference>
<dbReference type="InterPro" id="IPR014284">
    <property type="entry name" value="RNA_pol_sigma-70_dom"/>
</dbReference>
<dbReference type="Pfam" id="PF04542">
    <property type="entry name" value="Sigma70_r2"/>
    <property type="match status" value="1"/>
</dbReference>
<gene>
    <name evidence="7" type="ORF">RPR59_13535</name>
</gene>
<dbReference type="InterPro" id="IPR007627">
    <property type="entry name" value="RNA_pol_sigma70_r2"/>
</dbReference>
<dbReference type="InterPro" id="IPR036388">
    <property type="entry name" value="WH-like_DNA-bd_sf"/>
</dbReference>
<dbReference type="Gene3D" id="1.10.1740.10">
    <property type="match status" value="1"/>
</dbReference>
<evidence type="ECO:0000256" key="4">
    <source>
        <dbReference type="ARBA" id="ARBA00023163"/>
    </source>
</evidence>
<comment type="similarity">
    <text evidence="1">Belongs to the sigma-70 factor family. ECF subfamily.</text>
</comment>
<feature type="domain" description="RNA polymerase sigma-70 region 2" evidence="5">
    <location>
        <begin position="81"/>
        <end position="145"/>
    </location>
</feature>
<sequence length="237" mass="26498">MSQACSQHPAFAGLASKNEAGSTGDEAFRQGRFLQCASALAETMPLSAPKLAAFFDPRLSEDDPLPPERPPGPPTIEFEALYRGHAPRLLRFFSRRTNDSDAADLVQESFARLVRVERSSQTRIESPAAYLSRIAKNLLRDQKKSAIQRADAMRTEYDDALHVGIDPDPQLNHRDALARVDAAVKRLNRRTREIFLLHRVEGLTYAEIATEMNMSVKGVKKQMAKALFQLRRDVGPI</sequence>
<evidence type="ECO:0000259" key="6">
    <source>
        <dbReference type="Pfam" id="PF08281"/>
    </source>
</evidence>
<dbReference type="CDD" id="cd06171">
    <property type="entry name" value="Sigma70_r4"/>
    <property type="match status" value="1"/>
</dbReference>